<dbReference type="PROSITE" id="PS00892">
    <property type="entry name" value="HIT_1"/>
    <property type="match status" value="1"/>
</dbReference>
<dbReference type="CDD" id="cd01276">
    <property type="entry name" value="PKCI_related"/>
    <property type="match status" value="1"/>
</dbReference>
<dbReference type="EMBL" id="BSYJ01000002">
    <property type="protein sequence ID" value="GMG87022.1"/>
    <property type="molecule type" value="Genomic_DNA"/>
</dbReference>
<dbReference type="InterPro" id="IPR019808">
    <property type="entry name" value="Histidine_triad_CS"/>
</dbReference>
<evidence type="ECO:0000313" key="3">
    <source>
        <dbReference type="EMBL" id="GMG87022.1"/>
    </source>
</evidence>
<accession>A0ABQ6LYA3</accession>
<sequence>MAGCRDGGDSVFSRIMRGDLPADVLYEDDDCIVIKDRSPQAPTHLLVIPRKPLVNIGVAGEEDKPLLGHLMWVAGEMARKLGVDDGFRVIINNGPGGGQTVFHLHLHLLANKAYREEDLDF</sequence>
<dbReference type="InterPro" id="IPR036265">
    <property type="entry name" value="HIT-like_sf"/>
</dbReference>
<gene>
    <name evidence="3" type="ORF">MNKW57_13430</name>
</gene>
<feature type="short sequence motif" description="Histidine triad motif" evidence="1">
    <location>
        <begin position="103"/>
        <end position="107"/>
    </location>
</feature>
<dbReference type="Pfam" id="PF01230">
    <property type="entry name" value="HIT"/>
    <property type="match status" value="1"/>
</dbReference>
<evidence type="ECO:0000313" key="4">
    <source>
        <dbReference type="Proteomes" id="UP001224392"/>
    </source>
</evidence>
<dbReference type="PRINTS" id="PR00332">
    <property type="entry name" value="HISTRIAD"/>
</dbReference>
<organism evidence="3 4">
    <name type="scientific">Biformimicrobium ophioploci</name>
    <dbReference type="NCBI Taxonomy" id="3036711"/>
    <lineage>
        <taxon>Bacteria</taxon>
        <taxon>Pseudomonadati</taxon>
        <taxon>Pseudomonadota</taxon>
        <taxon>Gammaproteobacteria</taxon>
        <taxon>Cellvibrionales</taxon>
        <taxon>Microbulbiferaceae</taxon>
        <taxon>Biformimicrobium</taxon>
    </lineage>
</organism>
<comment type="caution">
    <text evidence="3">The sequence shown here is derived from an EMBL/GenBank/DDBJ whole genome shotgun (WGS) entry which is preliminary data.</text>
</comment>
<dbReference type="PROSITE" id="PS51084">
    <property type="entry name" value="HIT_2"/>
    <property type="match status" value="1"/>
</dbReference>
<reference evidence="3 4" key="1">
    <citation type="submission" date="2023-04" db="EMBL/GenBank/DDBJ databases">
        <title>Marinobulbifer ophiurae gen. nov., sp. Nov., isolate from tissue of brittle star Ophioplocus japonicus.</title>
        <authorList>
            <person name="Kawano K."/>
            <person name="Sawayama S."/>
            <person name="Nakagawa S."/>
        </authorList>
    </citation>
    <scope>NUCLEOTIDE SEQUENCE [LARGE SCALE GENOMIC DNA]</scope>
    <source>
        <strain evidence="3 4">NKW57</strain>
    </source>
</reference>
<dbReference type="PANTHER" id="PTHR23089">
    <property type="entry name" value="HISTIDINE TRIAD HIT PROTEIN"/>
    <property type="match status" value="1"/>
</dbReference>
<feature type="domain" description="HIT" evidence="2">
    <location>
        <begin position="11"/>
        <end position="121"/>
    </location>
</feature>
<name>A0ABQ6LYA3_9GAMM</name>
<dbReference type="SUPFAM" id="SSF54197">
    <property type="entry name" value="HIT-like"/>
    <property type="match status" value="1"/>
</dbReference>
<dbReference type="InterPro" id="IPR001310">
    <property type="entry name" value="Histidine_triad_HIT"/>
</dbReference>
<evidence type="ECO:0000256" key="1">
    <source>
        <dbReference type="PROSITE-ProRule" id="PRU00464"/>
    </source>
</evidence>
<proteinExistence type="predicted"/>
<keyword evidence="4" id="KW-1185">Reference proteome</keyword>
<evidence type="ECO:0000259" key="2">
    <source>
        <dbReference type="PROSITE" id="PS51084"/>
    </source>
</evidence>
<protein>
    <submittedName>
        <fullName evidence="3">Histidine triad nucleotide-binding protein</fullName>
    </submittedName>
</protein>
<dbReference type="Proteomes" id="UP001224392">
    <property type="component" value="Unassembled WGS sequence"/>
</dbReference>
<dbReference type="Gene3D" id="3.30.428.10">
    <property type="entry name" value="HIT-like"/>
    <property type="match status" value="1"/>
</dbReference>
<dbReference type="RefSeq" id="WP_285763637.1">
    <property type="nucleotide sequence ID" value="NZ_BSYJ01000002.1"/>
</dbReference>
<dbReference type="InterPro" id="IPR011146">
    <property type="entry name" value="HIT-like"/>
</dbReference>